<accession>A0ABR8U0P8</accession>
<evidence type="ECO:0000259" key="2">
    <source>
        <dbReference type="Pfam" id="PF07553"/>
    </source>
</evidence>
<dbReference type="Pfam" id="PF07553">
    <property type="entry name" value="Lipoprotein_Ltp"/>
    <property type="match status" value="2"/>
</dbReference>
<reference evidence="3 4" key="1">
    <citation type="submission" date="2020-08" db="EMBL/GenBank/DDBJ databases">
        <title>A Genomic Blueprint of the Chicken Gut Microbiome.</title>
        <authorList>
            <person name="Gilroy R."/>
            <person name="Ravi A."/>
            <person name="Getino M."/>
            <person name="Pursley I."/>
            <person name="Horton D.L."/>
            <person name="Alikhan N.-F."/>
            <person name="Baker D."/>
            <person name="Gharbi K."/>
            <person name="Hall N."/>
            <person name="Watson M."/>
            <person name="Adriaenssens E.M."/>
            <person name="Foster-Nyarko E."/>
            <person name="Jarju S."/>
            <person name="Secka A."/>
            <person name="Antonio M."/>
            <person name="Oren A."/>
            <person name="Chaudhuri R."/>
            <person name="La Ragione R.M."/>
            <person name="Hildebrand F."/>
            <person name="Pallen M.J."/>
        </authorList>
    </citation>
    <scope>NUCLEOTIDE SEQUENCE [LARGE SCALE GENOMIC DNA]</scope>
    <source>
        <strain evidence="3 4">Sa2CUA9</strain>
    </source>
</reference>
<proteinExistence type="predicted"/>
<gene>
    <name evidence="3" type="ORF">H9641_12900</name>
</gene>
<protein>
    <submittedName>
        <fullName evidence="3">Ltp family lipoprotein</fullName>
    </submittedName>
</protein>
<dbReference type="EMBL" id="JACSQF010000012">
    <property type="protein sequence ID" value="MBD7981612.1"/>
    <property type="molecule type" value="Genomic_DNA"/>
</dbReference>
<evidence type="ECO:0000256" key="1">
    <source>
        <dbReference type="SAM" id="Coils"/>
    </source>
</evidence>
<feature type="domain" description="Putative host cell surface-exposed lipoprotein Ltp-like HTH region" evidence="2">
    <location>
        <begin position="94"/>
        <end position="134"/>
    </location>
</feature>
<keyword evidence="4" id="KW-1185">Reference proteome</keyword>
<keyword evidence="3" id="KW-0449">Lipoprotein</keyword>
<feature type="domain" description="Putative host cell surface-exposed lipoprotein Ltp-like HTH region" evidence="2">
    <location>
        <begin position="45"/>
        <end position="86"/>
    </location>
</feature>
<evidence type="ECO:0000313" key="4">
    <source>
        <dbReference type="Proteomes" id="UP000655570"/>
    </source>
</evidence>
<organism evidence="3 4">
    <name type="scientific">Oerskovia merdavium</name>
    <dbReference type="NCBI Taxonomy" id="2762227"/>
    <lineage>
        <taxon>Bacteria</taxon>
        <taxon>Bacillati</taxon>
        <taxon>Actinomycetota</taxon>
        <taxon>Actinomycetes</taxon>
        <taxon>Micrococcales</taxon>
        <taxon>Cellulomonadaceae</taxon>
        <taxon>Oerskovia</taxon>
    </lineage>
</organism>
<feature type="coiled-coil region" evidence="1">
    <location>
        <begin position="3"/>
        <end position="30"/>
    </location>
</feature>
<dbReference type="Proteomes" id="UP000655570">
    <property type="component" value="Unassembled WGS sequence"/>
</dbReference>
<comment type="caution">
    <text evidence="3">The sequence shown here is derived from an EMBL/GenBank/DDBJ whole genome shotgun (WGS) entry which is preliminary data.</text>
</comment>
<sequence>MAEDEAEAAAAAEEDRLAEAQRLADEAIAAEATAAEAARIGTVAQQNAWQSAVSYLDYAAFSRSGLAGQLEFEGYSPADAEFAIARLETEGGVDWNAQAVASAASYLDYTSFSRAGLIDQLVYEGFTVEQAEHGASTAGL</sequence>
<dbReference type="InterPro" id="IPR036388">
    <property type="entry name" value="WH-like_DNA-bd_sf"/>
</dbReference>
<keyword evidence="1" id="KW-0175">Coiled coil</keyword>
<dbReference type="InterPro" id="IPR011434">
    <property type="entry name" value="Ltp-like_HTH"/>
</dbReference>
<evidence type="ECO:0000313" key="3">
    <source>
        <dbReference type="EMBL" id="MBD7981612.1"/>
    </source>
</evidence>
<dbReference type="Gene3D" id="1.10.10.10">
    <property type="entry name" value="Winged helix-like DNA-binding domain superfamily/Winged helix DNA-binding domain"/>
    <property type="match status" value="2"/>
</dbReference>
<name>A0ABR8U0P8_9CELL</name>